<name>A0ABT8IZ58_9MICO</name>
<keyword evidence="2" id="KW-0732">Signal</keyword>
<keyword evidence="1" id="KW-1133">Transmembrane helix</keyword>
<dbReference type="Gene3D" id="2.60.40.2230">
    <property type="entry name" value="Uncharacterised protein YcnI-like PF07987, DUF1775"/>
    <property type="match status" value="1"/>
</dbReference>
<dbReference type="InterPro" id="IPR038507">
    <property type="entry name" value="YcnI-like_sf"/>
</dbReference>
<dbReference type="EMBL" id="JAROCB010000003">
    <property type="protein sequence ID" value="MDN4598089.1"/>
    <property type="molecule type" value="Genomic_DNA"/>
</dbReference>
<feature type="transmembrane region" description="Helical" evidence="1">
    <location>
        <begin position="208"/>
        <end position="232"/>
    </location>
</feature>
<dbReference type="RefSeq" id="WP_301219437.1">
    <property type="nucleotide sequence ID" value="NZ_JAROCB010000003.1"/>
</dbReference>
<dbReference type="Pfam" id="PF07987">
    <property type="entry name" value="DUF1775"/>
    <property type="match status" value="1"/>
</dbReference>
<comment type="caution">
    <text evidence="4">The sequence shown here is derived from an EMBL/GenBank/DDBJ whole genome shotgun (WGS) entry which is preliminary data.</text>
</comment>
<feature type="signal peptide" evidence="2">
    <location>
        <begin position="1"/>
        <end position="28"/>
    </location>
</feature>
<sequence length="245" mass="25045">MKKSTFAASVAAASTAMLLLGAPLAASAHVHVDPDHADPGSYTNLTFKVPTESATAGTVKLVVDLPTKTPFTSVSYLPLPGWTTTVDTEKLAEPVKTDDGTITEAPIRVTWTADSGVQIAPGQFQQFTVSAGAVPKTGSVMLPTHQYYSDGTVVDWDQPTPASGKEPEHPAPTLYIEDSAPAEDGATQLVATAAPKPEAAGAGTTATVVSIAVGVGGLALGAIALVIAVFALTRVGRQGERKVQG</sequence>
<reference evidence="4" key="1">
    <citation type="submission" date="2023-03" db="EMBL/GenBank/DDBJ databases">
        <title>MT1 and MT2 Draft Genomes of Novel Species.</title>
        <authorList>
            <person name="Venkateswaran K."/>
        </authorList>
    </citation>
    <scope>NUCLEOTIDE SEQUENCE</scope>
    <source>
        <strain evidence="4">F6_8S_P_1A</strain>
    </source>
</reference>
<dbReference type="InterPro" id="IPR012533">
    <property type="entry name" value="YcnI-copper_dom"/>
</dbReference>
<evidence type="ECO:0000259" key="3">
    <source>
        <dbReference type="Pfam" id="PF07987"/>
    </source>
</evidence>
<proteinExistence type="predicted"/>
<dbReference type="CDD" id="cd08545">
    <property type="entry name" value="YcnI_like"/>
    <property type="match status" value="1"/>
</dbReference>
<evidence type="ECO:0000313" key="5">
    <source>
        <dbReference type="Proteomes" id="UP001174210"/>
    </source>
</evidence>
<evidence type="ECO:0000313" key="4">
    <source>
        <dbReference type="EMBL" id="MDN4598089.1"/>
    </source>
</evidence>
<evidence type="ECO:0000256" key="1">
    <source>
        <dbReference type="SAM" id="Phobius"/>
    </source>
</evidence>
<accession>A0ABT8IZ58</accession>
<dbReference type="Proteomes" id="UP001174210">
    <property type="component" value="Unassembled WGS sequence"/>
</dbReference>
<keyword evidence="1" id="KW-0472">Membrane</keyword>
<gene>
    <name evidence="4" type="ORF">P5G59_13125</name>
</gene>
<keyword evidence="1" id="KW-0812">Transmembrane</keyword>
<feature type="domain" description="YncI copper-binding" evidence="3">
    <location>
        <begin position="29"/>
        <end position="175"/>
    </location>
</feature>
<protein>
    <submittedName>
        <fullName evidence="4">YcnI family protein</fullName>
    </submittedName>
</protein>
<organism evidence="4 5">
    <name type="scientific">Leifsonia virtsii</name>
    <dbReference type="NCBI Taxonomy" id="3035915"/>
    <lineage>
        <taxon>Bacteria</taxon>
        <taxon>Bacillati</taxon>
        <taxon>Actinomycetota</taxon>
        <taxon>Actinomycetes</taxon>
        <taxon>Micrococcales</taxon>
        <taxon>Microbacteriaceae</taxon>
        <taxon>Leifsonia</taxon>
    </lineage>
</organism>
<keyword evidence="5" id="KW-1185">Reference proteome</keyword>
<feature type="chain" id="PRO_5045174118" evidence="2">
    <location>
        <begin position="29"/>
        <end position="245"/>
    </location>
</feature>
<evidence type="ECO:0000256" key="2">
    <source>
        <dbReference type="SAM" id="SignalP"/>
    </source>
</evidence>